<dbReference type="Pfam" id="PF02643">
    <property type="entry name" value="DUF192"/>
    <property type="match status" value="1"/>
</dbReference>
<protein>
    <recommendedName>
        <fullName evidence="3">DUF192 domain-containing protein</fullName>
    </recommendedName>
</protein>
<dbReference type="InterPro" id="IPR003795">
    <property type="entry name" value="DUF192"/>
</dbReference>
<dbReference type="eggNOG" id="COG1430">
    <property type="taxonomic scope" value="Bacteria"/>
</dbReference>
<dbReference type="KEGG" id="cgo:Corgl_0348"/>
<keyword evidence="2" id="KW-1185">Reference proteome</keyword>
<dbReference type="STRING" id="700015.Corgl_0348"/>
<accession>F2NA73</accession>
<dbReference type="Gene3D" id="2.60.120.1140">
    <property type="entry name" value="Protein of unknown function DUF192"/>
    <property type="match status" value="1"/>
</dbReference>
<dbReference type="AlphaFoldDB" id="F2NA73"/>
<dbReference type="HOGENOM" id="CLU_157813_0_0_11"/>
<evidence type="ECO:0008006" key="3">
    <source>
        <dbReference type="Google" id="ProtNLM"/>
    </source>
</evidence>
<dbReference type="OrthoDB" id="3177228at2"/>
<proteinExistence type="predicted"/>
<organism evidence="1 2">
    <name type="scientific">Coriobacterium glomerans (strain ATCC 49209 / DSM 20642 / JCM 10262 / PW2)</name>
    <dbReference type="NCBI Taxonomy" id="700015"/>
    <lineage>
        <taxon>Bacteria</taxon>
        <taxon>Bacillati</taxon>
        <taxon>Actinomycetota</taxon>
        <taxon>Coriobacteriia</taxon>
        <taxon>Coriobacteriales</taxon>
        <taxon>Coriobacteriaceae</taxon>
        <taxon>Coriobacterium</taxon>
    </lineage>
</organism>
<name>F2NA73_CORGP</name>
<gene>
    <name evidence="1" type="ordered locus">Corgl_0348</name>
</gene>
<sequence length="132" mass="14478">MRRRKNERDAEVIASAFVRAMHELGWCDRRLIVAHGFFERLVGLLGWAPSGVADGCAPPVMAFPCCSSVHTWFMRCRLDIAFLDRAGQILKVERAVAPCRLLTCSGAVHVLERPCDGSSTGSINEFSGVANT</sequence>
<reference evidence="2" key="1">
    <citation type="journal article" date="2013" name="Stand. Genomic Sci.">
        <title>Complete genome sequence of Coriobacterium glomerans type strain (PW2(T)) from the midgut of Pyrrhocoris apterus L. (red soldier bug).</title>
        <authorList>
            <person name="Stackebrandt E."/>
            <person name="Zeytun A."/>
            <person name="Lapidus A."/>
            <person name="Nolan M."/>
            <person name="Lucas S."/>
            <person name="Hammon N."/>
            <person name="Deshpande S."/>
            <person name="Cheng J.F."/>
            <person name="Tapia R."/>
            <person name="Goodwin L.A."/>
            <person name="Pitluck S."/>
            <person name="Liolios K."/>
            <person name="Pagani I."/>
            <person name="Ivanova N."/>
            <person name="Mavromatis K."/>
            <person name="Mikhailova N."/>
            <person name="Huntemann M."/>
            <person name="Pati A."/>
            <person name="Chen A."/>
            <person name="Palaniappan K."/>
            <person name="Chang Y.J."/>
            <person name="Land M."/>
            <person name="Hauser L."/>
            <person name="Rohde M."/>
            <person name="Pukall R."/>
            <person name="Goker M."/>
            <person name="Detter J.C."/>
            <person name="Woyke T."/>
            <person name="Bristow J."/>
            <person name="Eisen J.A."/>
            <person name="Markowitz V."/>
            <person name="Hugenholtz P."/>
            <person name="Kyrpides N.C."/>
            <person name="Klenk H.P."/>
        </authorList>
    </citation>
    <scope>NUCLEOTIDE SEQUENCE</scope>
    <source>
        <strain evidence="2">ATCC 49209 / DSM 20642 / JCM 10262 / PW2</strain>
    </source>
</reference>
<evidence type="ECO:0000313" key="2">
    <source>
        <dbReference type="Proteomes" id="UP000006851"/>
    </source>
</evidence>
<evidence type="ECO:0000313" key="1">
    <source>
        <dbReference type="EMBL" id="AEB06467.1"/>
    </source>
</evidence>
<dbReference type="Proteomes" id="UP000006851">
    <property type="component" value="Chromosome"/>
</dbReference>
<dbReference type="EMBL" id="CP002628">
    <property type="protein sequence ID" value="AEB06467.1"/>
    <property type="molecule type" value="Genomic_DNA"/>
</dbReference>
<dbReference type="InterPro" id="IPR038695">
    <property type="entry name" value="Saro_0823-like_sf"/>
</dbReference>